<dbReference type="CDD" id="cd01948">
    <property type="entry name" value="EAL"/>
    <property type="match status" value="1"/>
</dbReference>
<dbReference type="FunFam" id="3.30.70.270:FF:000001">
    <property type="entry name" value="Diguanylate cyclase domain protein"/>
    <property type="match status" value="1"/>
</dbReference>
<accession>A0A089NY18</accession>
<feature type="domain" description="GGDEF" evidence="4">
    <location>
        <begin position="180"/>
        <end position="313"/>
    </location>
</feature>
<dbReference type="STRING" id="693986.MOC_5081"/>
<dbReference type="Pfam" id="PF12860">
    <property type="entry name" value="PAS_7"/>
    <property type="match status" value="1"/>
</dbReference>
<dbReference type="SMART" id="SM00267">
    <property type="entry name" value="GGDEF"/>
    <property type="match status" value="1"/>
</dbReference>
<evidence type="ECO:0000313" key="5">
    <source>
        <dbReference type="EMBL" id="AIQ92836.1"/>
    </source>
</evidence>
<protein>
    <submittedName>
        <fullName evidence="5">Diguanylate cyclase/phosphodiesterase</fullName>
    </submittedName>
</protein>
<dbReference type="HOGENOM" id="CLU_000445_70_50_5"/>
<dbReference type="NCBIfam" id="TIGR00254">
    <property type="entry name" value="GGDEF"/>
    <property type="match status" value="1"/>
</dbReference>
<evidence type="ECO:0000313" key="6">
    <source>
        <dbReference type="Proteomes" id="UP000029492"/>
    </source>
</evidence>
<evidence type="ECO:0000259" key="4">
    <source>
        <dbReference type="PROSITE" id="PS50887"/>
    </source>
</evidence>
<dbReference type="GO" id="GO:0071732">
    <property type="term" value="P:cellular response to nitric oxide"/>
    <property type="evidence" value="ECO:0007669"/>
    <property type="project" value="UniProtKB-ARBA"/>
</dbReference>
<dbReference type="EMBL" id="CP003811">
    <property type="protein sequence ID" value="AIQ92836.1"/>
    <property type="molecule type" value="Genomic_DNA"/>
</dbReference>
<dbReference type="Pfam" id="PF00563">
    <property type="entry name" value="EAL"/>
    <property type="match status" value="1"/>
</dbReference>
<dbReference type="PROSITE" id="PS50887">
    <property type="entry name" value="GGDEF"/>
    <property type="match status" value="1"/>
</dbReference>
<name>A0A089NY18_9HYPH</name>
<keyword evidence="6" id="KW-1185">Reference proteome</keyword>
<evidence type="ECO:0000256" key="2">
    <source>
        <dbReference type="SAM" id="MobiDB-lite"/>
    </source>
</evidence>
<evidence type="ECO:0000259" key="3">
    <source>
        <dbReference type="PROSITE" id="PS50883"/>
    </source>
</evidence>
<dbReference type="PANTHER" id="PTHR44757">
    <property type="entry name" value="DIGUANYLATE CYCLASE DGCP"/>
    <property type="match status" value="1"/>
</dbReference>
<organism evidence="5 6">
    <name type="scientific">Methylobacterium oryzae CBMB20</name>
    <dbReference type="NCBI Taxonomy" id="693986"/>
    <lineage>
        <taxon>Bacteria</taxon>
        <taxon>Pseudomonadati</taxon>
        <taxon>Pseudomonadota</taxon>
        <taxon>Alphaproteobacteria</taxon>
        <taxon>Hyphomicrobiales</taxon>
        <taxon>Methylobacteriaceae</taxon>
        <taxon>Methylobacterium</taxon>
    </lineage>
</organism>
<dbReference type="InterPro" id="IPR000160">
    <property type="entry name" value="GGDEF_dom"/>
</dbReference>
<dbReference type="Gene3D" id="3.20.20.450">
    <property type="entry name" value="EAL domain"/>
    <property type="match status" value="1"/>
</dbReference>
<dbReference type="InterPro" id="IPR029787">
    <property type="entry name" value="Nucleotide_cyclase"/>
</dbReference>
<dbReference type="InterPro" id="IPR035919">
    <property type="entry name" value="EAL_sf"/>
</dbReference>
<gene>
    <name evidence="5" type="ORF">MOC_5081</name>
</gene>
<dbReference type="Gene3D" id="3.30.70.270">
    <property type="match status" value="1"/>
</dbReference>
<dbReference type="FunFam" id="3.20.20.450:FF:000001">
    <property type="entry name" value="Cyclic di-GMP phosphodiesterase yahA"/>
    <property type="match status" value="1"/>
</dbReference>
<feature type="domain" description="EAL" evidence="3">
    <location>
        <begin position="322"/>
        <end position="572"/>
    </location>
</feature>
<feature type="region of interest" description="Disordered" evidence="2">
    <location>
        <begin position="1"/>
        <end position="24"/>
    </location>
</feature>
<dbReference type="InterPro" id="IPR043128">
    <property type="entry name" value="Rev_trsase/Diguanyl_cyclase"/>
</dbReference>
<dbReference type="eggNOG" id="COG5001">
    <property type="taxonomic scope" value="Bacteria"/>
</dbReference>
<comment type="catalytic activity">
    <reaction evidence="1">
        <text>3',3'-c-di-GMP + H2O = 5'-phosphoguanylyl(3'-&gt;5')guanosine + H(+)</text>
        <dbReference type="Rhea" id="RHEA:24902"/>
        <dbReference type="ChEBI" id="CHEBI:15377"/>
        <dbReference type="ChEBI" id="CHEBI:15378"/>
        <dbReference type="ChEBI" id="CHEBI:58754"/>
        <dbReference type="ChEBI" id="CHEBI:58805"/>
        <dbReference type="EC" id="3.1.4.52"/>
    </reaction>
    <physiologicalReaction direction="left-to-right" evidence="1">
        <dbReference type="Rhea" id="RHEA:24903"/>
    </physiologicalReaction>
</comment>
<dbReference type="AlphaFoldDB" id="A0A089NY18"/>
<dbReference type="PROSITE" id="PS50883">
    <property type="entry name" value="EAL"/>
    <property type="match status" value="1"/>
</dbReference>
<dbReference type="Gene3D" id="3.30.450.20">
    <property type="entry name" value="PAS domain"/>
    <property type="match status" value="1"/>
</dbReference>
<reference evidence="5 6" key="1">
    <citation type="journal article" date="2014" name="PLoS ONE">
        <title>Genome Information of Methylobacterium oryzae, a Plant-Probiotic Methylotroph in the Phyllosphere.</title>
        <authorList>
            <person name="Kwak M.J."/>
            <person name="Jeong H."/>
            <person name="Madhaiyan M."/>
            <person name="Lee Y."/>
            <person name="Sa T.M."/>
            <person name="Oh T.K."/>
            <person name="Kim J.F."/>
        </authorList>
    </citation>
    <scope>NUCLEOTIDE SEQUENCE [LARGE SCALE GENOMIC DNA]</scope>
    <source>
        <strain evidence="5 6">CBMB20</strain>
    </source>
</reference>
<dbReference type="InterPro" id="IPR052155">
    <property type="entry name" value="Biofilm_reg_signaling"/>
</dbReference>
<dbReference type="Proteomes" id="UP000029492">
    <property type="component" value="Chromosome"/>
</dbReference>
<sequence length="574" mass="63220">MRADPQPADLSRREAARPPLPERGVGRDPLLPFLDAVRQGLLMIDPTGTVIAANAPARQLLAGLNVTLRVQASAIPLLRALRAGTAPPRGALLRSLRRALARRQPVVFELRHRDHTVQVELHPLATGGWVVSLEDVSIRKATEARADAMARRDPLTGLPNRLLLRERLTEALARLARTGECCALLLIDLDRFKPVNDTLGHPIGDALLETVADRLRSTVRPTDTVARIGGDEFVILQAGIRDAAGTQALARRVVDLIGRTYMVEGHLLTIGASVGVALAPEDGTDADRLLKNADLALYRAKLDGRGTYRFFEPEMDARMQARRKLELDLRQALARREFQLHFQPQLQLASGTLIGCEALIRWRHPERGLVSPLDFIPLAEEIGLIVPIGEWVVRQACRDAMTWPEHMSVAVNVSPAQFKSDRLVETIISALAGSGLPARRLEVEITEGVLLQENDRTLQTLHRLRELGVRVSMDDFGTGYSSLSYLRSFPFDKIKIDRSFVKDLTSKPDGEAIIRAIAGLGKSLGMTTVAEGVETAEQMQRIRLEGCTDVQGYLISKPVPAEDLRQVFAGFPQT</sequence>
<dbReference type="SUPFAM" id="SSF141868">
    <property type="entry name" value="EAL domain-like"/>
    <property type="match status" value="1"/>
</dbReference>
<dbReference type="CDD" id="cd01949">
    <property type="entry name" value="GGDEF"/>
    <property type="match status" value="1"/>
</dbReference>
<dbReference type="SUPFAM" id="SSF55073">
    <property type="entry name" value="Nucleotide cyclase"/>
    <property type="match status" value="1"/>
</dbReference>
<dbReference type="InterPro" id="IPR001633">
    <property type="entry name" value="EAL_dom"/>
</dbReference>
<dbReference type="Pfam" id="PF00990">
    <property type="entry name" value="GGDEF"/>
    <property type="match status" value="1"/>
</dbReference>
<evidence type="ECO:0000256" key="1">
    <source>
        <dbReference type="ARBA" id="ARBA00051114"/>
    </source>
</evidence>
<dbReference type="PANTHER" id="PTHR44757:SF2">
    <property type="entry name" value="BIOFILM ARCHITECTURE MAINTENANCE PROTEIN MBAA"/>
    <property type="match status" value="1"/>
</dbReference>
<dbReference type="KEGG" id="mor:MOC_5081"/>
<dbReference type="SMART" id="SM00052">
    <property type="entry name" value="EAL"/>
    <property type="match status" value="1"/>
</dbReference>
<proteinExistence type="predicted"/>
<dbReference type="GO" id="GO:0071111">
    <property type="term" value="F:cyclic-guanylate-specific phosphodiesterase activity"/>
    <property type="evidence" value="ECO:0007669"/>
    <property type="project" value="UniProtKB-EC"/>
</dbReference>
<dbReference type="RefSeq" id="WP_043759670.1">
    <property type="nucleotide sequence ID" value="NZ_CP003811.1"/>
</dbReference>